<dbReference type="Proteomes" id="UP000011715">
    <property type="component" value="Unassembled WGS sequence"/>
</dbReference>
<gene>
    <name evidence="2" type="ORF">MAPG_03132</name>
</gene>
<evidence type="ECO:0000256" key="1">
    <source>
        <dbReference type="SAM" id="Phobius"/>
    </source>
</evidence>
<accession>A0A0C4DT73</accession>
<dbReference type="AlphaFoldDB" id="A0A0C4DT73"/>
<sequence length="134" mass="15274">MAASVSSCHPVSSFCLLPPSLLPLYYLFISSLLTFLANERPCLISSQTPTYARSFRTRRHCHAVQHRLGLAAYSLVLLQMLRRTKRIITGHGRHIFFFFLFLRLLILLPSLFPFLYFIIPIGLSVCFCAPPPFA</sequence>
<dbReference type="EnsemblFungi" id="MAPG_03132T0">
    <property type="protein sequence ID" value="MAPG_03132T0"/>
    <property type="gene ID" value="MAPG_03132"/>
</dbReference>
<keyword evidence="1" id="KW-1133">Transmembrane helix</keyword>
<evidence type="ECO:0000313" key="3">
    <source>
        <dbReference type="EnsemblFungi" id="MAPG_03132T0"/>
    </source>
</evidence>
<organism evidence="3 4">
    <name type="scientific">Magnaporthiopsis poae (strain ATCC 64411 / 73-15)</name>
    <name type="common">Kentucky bluegrass fungus</name>
    <name type="synonym">Magnaporthe poae</name>
    <dbReference type="NCBI Taxonomy" id="644358"/>
    <lineage>
        <taxon>Eukaryota</taxon>
        <taxon>Fungi</taxon>
        <taxon>Dikarya</taxon>
        <taxon>Ascomycota</taxon>
        <taxon>Pezizomycotina</taxon>
        <taxon>Sordariomycetes</taxon>
        <taxon>Sordariomycetidae</taxon>
        <taxon>Magnaporthales</taxon>
        <taxon>Magnaporthaceae</taxon>
        <taxon>Magnaporthiopsis</taxon>
    </lineage>
</organism>
<evidence type="ECO:0000313" key="4">
    <source>
        <dbReference type="Proteomes" id="UP000011715"/>
    </source>
</evidence>
<keyword evidence="1" id="KW-0472">Membrane</keyword>
<evidence type="ECO:0000313" key="2">
    <source>
        <dbReference type="EMBL" id="KLU84087.1"/>
    </source>
</evidence>
<reference evidence="2" key="3">
    <citation type="submission" date="2011-03" db="EMBL/GenBank/DDBJ databases">
        <title>Annotation of Magnaporthe poae ATCC 64411.</title>
        <authorList>
            <person name="Ma L.-J."/>
            <person name="Dead R."/>
            <person name="Young S.K."/>
            <person name="Zeng Q."/>
            <person name="Gargeya S."/>
            <person name="Fitzgerald M."/>
            <person name="Haas B."/>
            <person name="Abouelleil A."/>
            <person name="Alvarado L."/>
            <person name="Arachchi H.M."/>
            <person name="Berlin A."/>
            <person name="Brown A."/>
            <person name="Chapman S.B."/>
            <person name="Chen Z."/>
            <person name="Dunbar C."/>
            <person name="Freedman E."/>
            <person name="Gearin G."/>
            <person name="Gellesch M."/>
            <person name="Goldberg J."/>
            <person name="Griggs A."/>
            <person name="Gujja S."/>
            <person name="Heiman D."/>
            <person name="Howarth C."/>
            <person name="Larson L."/>
            <person name="Lui A."/>
            <person name="MacDonald P.J.P."/>
            <person name="Mehta T."/>
            <person name="Montmayeur A."/>
            <person name="Murphy C."/>
            <person name="Neiman D."/>
            <person name="Pearson M."/>
            <person name="Priest M."/>
            <person name="Roberts A."/>
            <person name="Saif S."/>
            <person name="Shea T."/>
            <person name="Shenoy N."/>
            <person name="Sisk P."/>
            <person name="Stolte C."/>
            <person name="Sykes S."/>
            <person name="Yandava C."/>
            <person name="Wortman J."/>
            <person name="Nusbaum C."/>
            <person name="Birren B."/>
        </authorList>
    </citation>
    <scope>NUCLEOTIDE SEQUENCE</scope>
    <source>
        <strain evidence="2">ATCC 64411</strain>
    </source>
</reference>
<protein>
    <submittedName>
        <fullName evidence="2 3">Uncharacterized protein</fullName>
    </submittedName>
</protein>
<keyword evidence="4" id="KW-1185">Reference proteome</keyword>
<dbReference type="EMBL" id="GL876967">
    <property type="protein sequence ID" value="KLU84087.1"/>
    <property type="molecule type" value="Genomic_DNA"/>
</dbReference>
<reference evidence="2" key="1">
    <citation type="submission" date="2010-05" db="EMBL/GenBank/DDBJ databases">
        <title>The Genome Sequence of Magnaporthe poae strain ATCC 64411.</title>
        <authorList>
            <consortium name="The Broad Institute Genome Sequencing Platform"/>
            <consortium name="Broad Institute Genome Sequencing Center for Infectious Disease"/>
            <person name="Ma L.-J."/>
            <person name="Dead R."/>
            <person name="Young S."/>
            <person name="Zeng Q."/>
            <person name="Koehrsen M."/>
            <person name="Alvarado L."/>
            <person name="Berlin A."/>
            <person name="Chapman S.B."/>
            <person name="Chen Z."/>
            <person name="Freedman E."/>
            <person name="Gellesch M."/>
            <person name="Goldberg J."/>
            <person name="Griggs A."/>
            <person name="Gujja S."/>
            <person name="Heilman E.R."/>
            <person name="Heiman D."/>
            <person name="Hepburn T."/>
            <person name="Howarth C."/>
            <person name="Jen D."/>
            <person name="Larson L."/>
            <person name="Mehta T."/>
            <person name="Neiman D."/>
            <person name="Pearson M."/>
            <person name="Roberts A."/>
            <person name="Saif S."/>
            <person name="Shea T."/>
            <person name="Shenoy N."/>
            <person name="Sisk P."/>
            <person name="Stolte C."/>
            <person name="Sykes S."/>
            <person name="Walk T."/>
            <person name="White J."/>
            <person name="Yandava C."/>
            <person name="Haas B."/>
            <person name="Nusbaum C."/>
            <person name="Birren B."/>
        </authorList>
    </citation>
    <scope>NUCLEOTIDE SEQUENCE</scope>
    <source>
        <strain evidence="2">ATCC 64411</strain>
    </source>
</reference>
<reference evidence="4" key="2">
    <citation type="submission" date="2010-05" db="EMBL/GenBank/DDBJ databases">
        <title>The genome sequence of Magnaporthe poae strain ATCC 64411.</title>
        <authorList>
            <person name="Ma L.-J."/>
            <person name="Dead R."/>
            <person name="Young S."/>
            <person name="Zeng Q."/>
            <person name="Koehrsen M."/>
            <person name="Alvarado L."/>
            <person name="Berlin A."/>
            <person name="Chapman S.B."/>
            <person name="Chen Z."/>
            <person name="Freedman E."/>
            <person name="Gellesch M."/>
            <person name="Goldberg J."/>
            <person name="Griggs A."/>
            <person name="Gujja S."/>
            <person name="Heilman E.R."/>
            <person name="Heiman D."/>
            <person name="Hepburn T."/>
            <person name="Howarth C."/>
            <person name="Jen D."/>
            <person name="Larson L."/>
            <person name="Mehta T."/>
            <person name="Neiman D."/>
            <person name="Pearson M."/>
            <person name="Roberts A."/>
            <person name="Saif S."/>
            <person name="Shea T."/>
            <person name="Shenoy N."/>
            <person name="Sisk P."/>
            <person name="Stolte C."/>
            <person name="Sykes S."/>
            <person name="Walk T."/>
            <person name="White J."/>
            <person name="Yandava C."/>
            <person name="Haas B."/>
            <person name="Nusbaum C."/>
            <person name="Birren B."/>
        </authorList>
    </citation>
    <scope>NUCLEOTIDE SEQUENCE [LARGE SCALE GENOMIC DNA]</scope>
    <source>
        <strain evidence="4">ATCC 64411 / 73-15</strain>
    </source>
</reference>
<proteinExistence type="predicted"/>
<name>A0A0C4DT73_MAGP6</name>
<reference evidence="3" key="5">
    <citation type="submission" date="2015-06" db="UniProtKB">
        <authorList>
            <consortium name="EnsemblFungi"/>
        </authorList>
    </citation>
    <scope>IDENTIFICATION</scope>
    <source>
        <strain evidence="3">ATCC 64411</strain>
    </source>
</reference>
<feature type="transmembrane region" description="Helical" evidence="1">
    <location>
        <begin position="95"/>
        <end position="119"/>
    </location>
</feature>
<dbReference type="VEuPathDB" id="FungiDB:MAPG_03132"/>
<feature type="transmembrane region" description="Helical" evidence="1">
    <location>
        <begin position="20"/>
        <end position="37"/>
    </location>
</feature>
<reference evidence="3" key="4">
    <citation type="journal article" date="2015" name="G3 (Bethesda)">
        <title>Genome sequences of three phytopathogenic species of the Magnaporthaceae family of fungi.</title>
        <authorList>
            <person name="Okagaki L.H."/>
            <person name="Nunes C.C."/>
            <person name="Sailsbery J."/>
            <person name="Clay B."/>
            <person name="Brown D."/>
            <person name="John T."/>
            <person name="Oh Y."/>
            <person name="Young N."/>
            <person name="Fitzgerald M."/>
            <person name="Haas B.J."/>
            <person name="Zeng Q."/>
            <person name="Young S."/>
            <person name="Adiconis X."/>
            <person name="Fan L."/>
            <person name="Levin J.Z."/>
            <person name="Mitchell T.K."/>
            <person name="Okubara P.A."/>
            <person name="Farman M.L."/>
            <person name="Kohn L.M."/>
            <person name="Birren B."/>
            <person name="Ma L.-J."/>
            <person name="Dean R.A."/>
        </authorList>
    </citation>
    <scope>NUCLEOTIDE SEQUENCE</scope>
    <source>
        <strain evidence="3">ATCC 64411 / 73-15</strain>
    </source>
</reference>
<dbReference type="EMBL" id="ADBL01000763">
    <property type="status" value="NOT_ANNOTATED_CDS"/>
    <property type="molecule type" value="Genomic_DNA"/>
</dbReference>
<keyword evidence="1" id="KW-0812">Transmembrane</keyword>